<sequence>MRSYRIGGATLCQAVNIAGVKGAGATVGCTQPSSVEPNFALTICTDSCTVEIEQDKERMAQNGTTGPAVTVRQWMMPYFHDHVARTPLCESELSASELNIDSQRAALRATAKIVKILRQQSTNVDEAGDSPQRDIGDMRCTDREAYMLLYCLALSSINQNQVVANRRAAALYDVPESTLRDRRASQPARRDCQPNSKKLTLREEEGICDEDVYNFNEAGFMMGKITTQLVVTGSERRGRLKAIQPGNREWVIVIAAINAAGWAIPPFLIFAS</sequence>
<reference evidence="1" key="1">
    <citation type="submission" date="2022-11" db="EMBL/GenBank/DDBJ databases">
        <title>Genome Sequence of Boeremia exigua.</title>
        <authorList>
            <person name="Buettner E."/>
        </authorList>
    </citation>
    <scope>NUCLEOTIDE SEQUENCE</scope>
    <source>
        <strain evidence="1">CU02</strain>
    </source>
</reference>
<protein>
    <submittedName>
        <fullName evidence="1">Uncharacterized protein</fullName>
    </submittedName>
</protein>
<proteinExistence type="predicted"/>
<accession>A0ACC2IT23</accession>
<comment type="caution">
    <text evidence="1">The sequence shown here is derived from an EMBL/GenBank/DDBJ whole genome shotgun (WGS) entry which is preliminary data.</text>
</comment>
<organism evidence="1 2">
    <name type="scientific">Boeremia exigua</name>
    <dbReference type="NCBI Taxonomy" id="749465"/>
    <lineage>
        <taxon>Eukaryota</taxon>
        <taxon>Fungi</taxon>
        <taxon>Dikarya</taxon>
        <taxon>Ascomycota</taxon>
        <taxon>Pezizomycotina</taxon>
        <taxon>Dothideomycetes</taxon>
        <taxon>Pleosporomycetidae</taxon>
        <taxon>Pleosporales</taxon>
        <taxon>Pleosporineae</taxon>
        <taxon>Didymellaceae</taxon>
        <taxon>Boeremia</taxon>
    </lineage>
</organism>
<dbReference type="EMBL" id="JAPHNI010000023">
    <property type="protein sequence ID" value="KAJ8118301.1"/>
    <property type="molecule type" value="Genomic_DNA"/>
</dbReference>
<gene>
    <name evidence="1" type="ORF">OPT61_g682</name>
</gene>
<evidence type="ECO:0000313" key="2">
    <source>
        <dbReference type="Proteomes" id="UP001153331"/>
    </source>
</evidence>
<keyword evidence="2" id="KW-1185">Reference proteome</keyword>
<dbReference type="Proteomes" id="UP001153331">
    <property type="component" value="Unassembled WGS sequence"/>
</dbReference>
<name>A0ACC2IT23_9PLEO</name>
<evidence type="ECO:0000313" key="1">
    <source>
        <dbReference type="EMBL" id="KAJ8118301.1"/>
    </source>
</evidence>